<gene>
    <name evidence="3" type="ORF">ACFQZW_02935</name>
</gene>
<evidence type="ECO:0000313" key="4">
    <source>
        <dbReference type="Proteomes" id="UP001597032"/>
    </source>
</evidence>
<protein>
    <submittedName>
        <fullName evidence="3">DUF349 domain-containing protein</fullName>
    </submittedName>
</protein>
<feature type="region of interest" description="Disordered" evidence="2">
    <location>
        <begin position="1"/>
        <end position="66"/>
    </location>
</feature>
<dbReference type="Proteomes" id="UP001597032">
    <property type="component" value="Unassembled WGS sequence"/>
</dbReference>
<organism evidence="3 4">
    <name type="scientific">Lutibacter aestuarii</name>
    <dbReference type="NCBI Taxonomy" id="861111"/>
    <lineage>
        <taxon>Bacteria</taxon>
        <taxon>Pseudomonadati</taxon>
        <taxon>Bacteroidota</taxon>
        <taxon>Flavobacteriia</taxon>
        <taxon>Flavobacteriales</taxon>
        <taxon>Flavobacteriaceae</taxon>
        <taxon>Lutibacter</taxon>
    </lineage>
</organism>
<dbReference type="RefSeq" id="WP_298264468.1">
    <property type="nucleotide sequence ID" value="NZ_JBHTIC010000005.1"/>
</dbReference>
<dbReference type="InterPro" id="IPR007139">
    <property type="entry name" value="DUF349"/>
</dbReference>
<name>A0ABW2Z3N4_9FLAO</name>
<keyword evidence="1" id="KW-0175">Coiled coil</keyword>
<comment type="caution">
    <text evidence="3">The sequence shown here is derived from an EMBL/GenBank/DDBJ whole genome shotgun (WGS) entry which is preliminary data.</text>
</comment>
<keyword evidence="4" id="KW-1185">Reference proteome</keyword>
<dbReference type="EMBL" id="JBHTIC010000005">
    <property type="protein sequence ID" value="MFD0761025.1"/>
    <property type="molecule type" value="Genomic_DNA"/>
</dbReference>
<accession>A0ABW2Z3N4</accession>
<proteinExistence type="predicted"/>
<feature type="compositionally biased region" description="Polar residues" evidence="2">
    <location>
        <begin position="12"/>
        <end position="22"/>
    </location>
</feature>
<evidence type="ECO:0000313" key="3">
    <source>
        <dbReference type="EMBL" id="MFD0761025.1"/>
    </source>
</evidence>
<feature type="coiled-coil region" evidence="1">
    <location>
        <begin position="592"/>
        <end position="646"/>
    </location>
</feature>
<evidence type="ECO:0000256" key="1">
    <source>
        <dbReference type="SAM" id="Coils"/>
    </source>
</evidence>
<reference evidence="4" key="1">
    <citation type="journal article" date="2019" name="Int. J. Syst. Evol. Microbiol.">
        <title>The Global Catalogue of Microorganisms (GCM) 10K type strain sequencing project: providing services to taxonomists for standard genome sequencing and annotation.</title>
        <authorList>
            <consortium name="The Broad Institute Genomics Platform"/>
            <consortium name="The Broad Institute Genome Sequencing Center for Infectious Disease"/>
            <person name="Wu L."/>
            <person name="Ma J."/>
        </authorList>
    </citation>
    <scope>NUCLEOTIDE SEQUENCE [LARGE SCALE GENOMIC DNA]</scope>
    <source>
        <strain evidence="4">CCUG 60022</strain>
    </source>
</reference>
<sequence>MLDENNKLPAEENNSTSKTTENLNDEKAVVEHAENTKSKPIAVEDNVTKEPEPTIKEGAGTNNKAVDEIESKIAESSENDDETAIEHKDYSKLSLEDLVAELAVLVKEHKVQSISSNVNSIKNSFNVKFGELLKKEKEKFLAEGGNVVDFQYNNPIKSTYNSILYDYKIKRNEYYAQQESKLKQNLQAKLDLIEELKHLIDNADGATMYKLFKNIQDRWREIGPIPRAKYNDTWRTYHHHVERFYDLLHLNNDLRDLDFKHNFEEKLKLVEKAEELAELDDINLAFKELQVLHKMWKEDIGPIPREHRDEVWGRFSEATKKVHDKRHDFFKELKSKFEQNIDKKLEVISEIENLDFLSNKTRSDWQKSIKEIEKLRKKFFEIGQVPRAKSDQIWSKFKQATRKFNSAKNKYFKEVKKAHLENLNAKKLLIEKAESIKDSEDWDVATDIMKKIQADWKKIGHVPQKYSDKLWRQFKDACNHYFDRLHSKQDAGNKEQLEVFNKKKELLTEIKESAESKDEITLDELKDYVNDWRELGRVPYEMRHVEVKFNKLLDKIVDSTDIDKEEVEMIKFKNLVNGYLEQKDYRKLDSEQLFVRKKIDEIVREIQQLENNIGFISNVTEDNPLVKNVRDNINVFKEKLEIWKAKLEYLKRIDY</sequence>
<feature type="compositionally biased region" description="Basic and acidic residues" evidence="2">
    <location>
        <begin position="24"/>
        <end position="37"/>
    </location>
</feature>
<dbReference type="Pfam" id="PF03993">
    <property type="entry name" value="DUF349"/>
    <property type="match status" value="5"/>
</dbReference>
<evidence type="ECO:0000256" key="2">
    <source>
        <dbReference type="SAM" id="MobiDB-lite"/>
    </source>
</evidence>
<feature type="compositionally biased region" description="Basic and acidic residues" evidence="2">
    <location>
        <begin position="46"/>
        <end position="55"/>
    </location>
</feature>
<feature type="compositionally biased region" description="Basic and acidic residues" evidence="2">
    <location>
        <begin position="1"/>
        <end position="10"/>
    </location>
</feature>